<dbReference type="InterPro" id="IPR050545">
    <property type="entry name" value="Mycobact_MmpL"/>
</dbReference>
<feature type="transmembrane region" description="Helical" evidence="7">
    <location>
        <begin position="20"/>
        <end position="38"/>
    </location>
</feature>
<protein>
    <submittedName>
        <fullName evidence="9">Membrane protein</fullName>
    </submittedName>
</protein>
<keyword evidence="4 7" id="KW-1133">Transmembrane helix</keyword>
<evidence type="ECO:0000256" key="5">
    <source>
        <dbReference type="ARBA" id="ARBA00023136"/>
    </source>
</evidence>
<feature type="transmembrane region" description="Helical" evidence="7">
    <location>
        <begin position="588"/>
        <end position="608"/>
    </location>
</feature>
<comment type="subcellular location">
    <subcellularLocation>
        <location evidence="1">Cell membrane</location>
        <topology evidence="1">Multi-pass membrane protein</topology>
    </subcellularLocation>
</comment>
<feature type="transmembrane region" description="Helical" evidence="7">
    <location>
        <begin position="640"/>
        <end position="664"/>
    </location>
</feature>
<gene>
    <name evidence="9" type="ORF">KTA_34020</name>
</gene>
<keyword evidence="3 7" id="KW-0812">Transmembrane</keyword>
<evidence type="ECO:0000256" key="6">
    <source>
        <dbReference type="SAM" id="MobiDB-lite"/>
    </source>
</evidence>
<evidence type="ECO:0000313" key="9">
    <source>
        <dbReference type="EMBL" id="BBH95203.1"/>
    </source>
</evidence>
<keyword evidence="2" id="KW-1003">Cell membrane</keyword>
<feature type="transmembrane region" description="Helical" evidence="7">
    <location>
        <begin position="401"/>
        <end position="419"/>
    </location>
</feature>
<sequence>MQKPRRSIFYALGQVTVRARWFMLLFWLLVVLIALPFAPRASQVLQSGGLLSPDAESQRAIDLLTSKLHLNPTVVQVIFISQRYRVDNPQFVQQMQQALADVRHWSEVASVVTYLDNPRQISLDHHGAYANVMLKSDPDAAPHLLPELERRLKAQPDLEIHVGGSPVFYEDIQFVSERDLRRAELLAFPFALIALLLVFRSVVAALLPTIIGGAAVVVALAIIFGLGHLTPLSIFVLNITTLFGLGLGVDYSLFMVSRFREELARGRTPSEAVAITVATAGRAVTFSGFTVSIGLFGLTFFRINMLRSVGLGGMLVVMLCVIAALTLLPAMLAILGTRINALPVRLSWLWRWWRRRVQARPGEKAEEEEVALAGARSALIQPHQGFWYRLSHLVMRYPLRFFFPVLLLLVALGVPFLAVRFSAPGASILPQDVPSRASYDLLTSRFNARETTPILLAVEMPGNVLTPDNIALLYRYVQRLEADPRVARVDSIVSADPRLTLQQYELLYTHPQLIADPYLAGLLKSSVAGNLAMITVISKYDMLSEQAEELVLTIRNTPPGPGMHVLVAGGSASNIDYVEALYSDFPKAALIVAAITYVVLLLLFRSVVLPLKAILMNTLSILASYGALVVIFQEGFLHQLLGFTPLGFVEASSPILLFCSLFGLSMDYEVFLLSRVQEAYWESGDNTQAVALGLQRSGGIITSAAVIVVVVSACFATADMILVKALGLGMALAVISDATLVRGLLVPATMRLLGNLNWWLPFAGVQRRPTLLAESGRGLSEAPAAQRGESLSSEGNYRSSGDQPANPRQGGRR</sequence>
<feature type="transmembrane region" description="Helical" evidence="7">
    <location>
        <begin position="700"/>
        <end position="718"/>
    </location>
</feature>
<evidence type="ECO:0000256" key="4">
    <source>
        <dbReference type="ARBA" id="ARBA00022989"/>
    </source>
</evidence>
<dbReference type="Pfam" id="PF03176">
    <property type="entry name" value="MMPL"/>
    <property type="match status" value="2"/>
</dbReference>
<dbReference type="PROSITE" id="PS50156">
    <property type="entry name" value="SSD"/>
    <property type="match status" value="1"/>
</dbReference>
<feature type="transmembrane region" description="Helical" evidence="7">
    <location>
        <begin position="614"/>
        <end position="633"/>
    </location>
</feature>
<dbReference type="Gene3D" id="1.20.1640.10">
    <property type="entry name" value="Multidrug efflux transporter AcrB transmembrane domain"/>
    <property type="match status" value="2"/>
</dbReference>
<dbReference type="InterPro" id="IPR000731">
    <property type="entry name" value="SSD"/>
</dbReference>
<dbReference type="EMBL" id="AP019377">
    <property type="protein sequence ID" value="BBH95203.1"/>
    <property type="molecule type" value="Genomic_DNA"/>
</dbReference>
<feature type="domain" description="SSD" evidence="8">
    <location>
        <begin position="215"/>
        <end position="334"/>
    </location>
</feature>
<proteinExistence type="predicted"/>
<dbReference type="GO" id="GO:0005886">
    <property type="term" value="C:plasma membrane"/>
    <property type="evidence" value="ECO:0007669"/>
    <property type="project" value="UniProtKB-SubCell"/>
</dbReference>
<evidence type="ECO:0000256" key="1">
    <source>
        <dbReference type="ARBA" id="ARBA00004651"/>
    </source>
</evidence>
<feature type="transmembrane region" description="Helical" evidence="7">
    <location>
        <begin position="185"/>
        <end position="203"/>
    </location>
</feature>
<keyword evidence="5 7" id="KW-0472">Membrane</keyword>
<organism evidence="9">
    <name type="scientific">Thermogemmatispora argillosa</name>
    <dbReference type="NCBI Taxonomy" id="2045280"/>
    <lineage>
        <taxon>Bacteria</taxon>
        <taxon>Bacillati</taxon>
        <taxon>Chloroflexota</taxon>
        <taxon>Ktedonobacteria</taxon>
        <taxon>Thermogemmatisporales</taxon>
        <taxon>Thermogemmatisporaceae</taxon>
        <taxon>Thermogemmatispora</taxon>
    </lineage>
</organism>
<evidence type="ECO:0000256" key="2">
    <source>
        <dbReference type="ARBA" id="ARBA00022475"/>
    </source>
</evidence>
<feature type="transmembrane region" description="Helical" evidence="7">
    <location>
        <begin position="234"/>
        <end position="254"/>
    </location>
</feature>
<dbReference type="PANTHER" id="PTHR33406:SF13">
    <property type="entry name" value="MEMBRANE PROTEIN YDFJ"/>
    <property type="match status" value="1"/>
</dbReference>
<evidence type="ECO:0000256" key="7">
    <source>
        <dbReference type="SAM" id="Phobius"/>
    </source>
</evidence>
<feature type="transmembrane region" description="Helical" evidence="7">
    <location>
        <begin position="274"/>
        <end position="301"/>
    </location>
</feature>
<feature type="transmembrane region" description="Helical" evidence="7">
    <location>
        <begin position="313"/>
        <end position="335"/>
    </location>
</feature>
<evidence type="ECO:0000259" key="8">
    <source>
        <dbReference type="PROSITE" id="PS50156"/>
    </source>
</evidence>
<evidence type="ECO:0000256" key="3">
    <source>
        <dbReference type="ARBA" id="ARBA00022692"/>
    </source>
</evidence>
<feature type="transmembrane region" description="Helical" evidence="7">
    <location>
        <begin position="209"/>
        <end position="227"/>
    </location>
</feature>
<dbReference type="PANTHER" id="PTHR33406">
    <property type="entry name" value="MEMBRANE PROTEIN MJ1562-RELATED"/>
    <property type="match status" value="1"/>
</dbReference>
<dbReference type="SUPFAM" id="SSF82866">
    <property type="entry name" value="Multidrug efflux transporter AcrB transmembrane domain"/>
    <property type="match status" value="2"/>
</dbReference>
<accession>A0A455T3K4</accession>
<feature type="region of interest" description="Disordered" evidence="6">
    <location>
        <begin position="776"/>
        <end position="813"/>
    </location>
</feature>
<reference evidence="9" key="1">
    <citation type="submission" date="2018-12" db="EMBL/GenBank/DDBJ databases">
        <title>Novel natural products biosynthetic potential of the class Ktedonobacteria.</title>
        <authorList>
            <person name="Zheng Y."/>
            <person name="Saitou A."/>
            <person name="Wang C.M."/>
            <person name="Toyoda A."/>
            <person name="Minakuchi Y."/>
            <person name="Sekiguchi Y."/>
            <person name="Ueda K."/>
            <person name="Takano H."/>
            <person name="Sakai Y."/>
            <person name="Yokota A."/>
            <person name="Yabe S."/>
        </authorList>
    </citation>
    <scope>NUCLEOTIDE SEQUENCE</scope>
    <source>
        <strain evidence="9">A3-2</strain>
    </source>
</reference>
<dbReference type="AlphaFoldDB" id="A0A455T3K4"/>
<name>A0A455T3K4_9CHLR</name>
<dbReference type="InterPro" id="IPR004869">
    <property type="entry name" value="MMPL_dom"/>
</dbReference>
<feature type="compositionally biased region" description="Polar residues" evidence="6">
    <location>
        <begin position="789"/>
        <end position="803"/>
    </location>
</feature>